<proteinExistence type="predicted"/>
<organism evidence="1 2">
    <name type="scientific">Aestuariibaculum sediminum</name>
    <dbReference type="NCBI Taxonomy" id="2770637"/>
    <lineage>
        <taxon>Bacteria</taxon>
        <taxon>Pseudomonadati</taxon>
        <taxon>Bacteroidota</taxon>
        <taxon>Flavobacteriia</taxon>
        <taxon>Flavobacteriales</taxon>
        <taxon>Flavobacteriaceae</taxon>
    </lineage>
</organism>
<gene>
    <name evidence="1" type="ORF">ICJ83_05560</name>
</gene>
<protein>
    <submittedName>
        <fullName evidence="1">DUF4269 domain-containing protein</fullName>
    </submittedName>
</protein>
<dbReference type="Pfam" id="PF14091">
    <property type="entry name" value="DUF4269"/>
    <property type="match status" value="1"/>
</dbReference>
<reference evidence="1 2" key="1">
    <citation type="submission" date="2020-09" db="EMBL/GenBank/DDBJ databases">
        <title>TT11 complete genome.</title>
        <authorList>
            <person name="Wu Z."/>
        </authorList>
    </citation>
    <scope>NUCLEOTIDE SEQUENCE [LARGE SCALE GENOMIC DNA]</scope>
    <source>
        <strain evidence="1 2">TT11</strain>
    </source>
</reference>
<accession>A0A8J6QH01</accession>
<name>A0A8J6QH01_9FLAO</name>
<comment type="caution">
    <text evidence="1">The sequence shown here is derived from an EMBL/GenBank/DDBJ whole genome shotgun (WGS) entry which is preliminary data.</text>
</comment>
<dbReference type="InterPro" id="IPR025365">
    <property type="entry name" value="DUF4269"/>
</dbReference>
<evidence type="ECO:0000313" key="2">
    <source>
        <dbReference type="Proteomes" id="UP000600588"/>
    </source>
</evidence>
<sequence length="175" mass="20014">MIRDFTNIEYLKYGNKEQQQAYIELTKLSIFEDLQAYSPILTGTIPIGINIPGSDLDIICECSNHQKFAETLTYLYSDKDKFEIRTNTRANLLSTIASFQVGGFEIEVFGQNCPTKKQNAYRHMLVEHKILNLKGGTFRREIIRLKQEGFKTEPAFAKLLALAGDPYVELLKLKV</sequence>
<dbReference type="Proteomes" id="UP000600588">
    <property type="component" value="Unassembled WGS sequence"/>
</dbReference>
<keyword evidence="2" id="KW-1185">Reference proteome</keyword>
<dbReference type="EMBL" id="JACVXB010000002">
    <property type="protein sequence ID" value="MBD0831594.1"/>
    <property type="molecule type" value="Genomic_DNA"/>
</dbReference>
<dbReference type="RefSeq" id="WP_188229388.1">
    <property type="nucleotide sequence ID" value="NZ_JACVXB010000002.1"/>
</dbReference>
<evidence type="ECO:0000313" key="1">
    <source>
        <dbReference type="EMBL" id="MBD0831594.1"/>
    </source>
</evidence>
<dbReference type="AlphaFoldDB" id="A0A8J6QH01"/>